<comment type="caution">
    <text evidence="1">The sequence shown here is derived from an EMBL/GenBank/DDBJ whole genome shotgun (WGS) entry which is preliminary data.</text>
</comment>
<name>A0A842I0I6_9SPHN</name>
<dbReference type="Pfam" id="PF10094">
    <property type="entry name" value="DUF2332"/>
    <property type="match status" value="1"/>
</dbReference>
<sequence length="345" mass="36934">MNEKESEIRAAFRQQAEFCRTMKSPLTASVLDTIAEQLSGDTAVGRRLFAWDGDPSSGADNVTLRLSGGLHALARSGKDAALSAAYAGEGDIAQAVARALVDHDAMLESWLDSPPQTNEVGRAAAIMAGLLVAAGRYPLPIDLLELGASAGLVLNLARYSYELGGARVGEPTSPLLLAPEWRGDPPPGAGVTVVTQRGVDLNPVYLSDPAAAERLIAYVWADQPERIARVETAIGLARAFPPAIVPGRAGDWLEKRLAGPSAEGAMRIVYHTIAFQYFPAEEQERVRAAIETAGAEASDTRPLGWLSFEMNPAKTACELRLTLWPSGEELHLANAHPHATWIEWL</sequence>
<dbReference type="Proteomes" id="UP000564378">
    <property type="component" value="Unassembled WGS sequence"/>
</dbReference>
<dbReference type="EMBL" id="JACJVJ010000003">
    <property type="protein sequence ID" value="MBC2779006.1"/>
    <property type="molecule type" value="Genomic_DNA"/>
</dbReference>
<evidence type="ECO:0000313" key="2">
    <source>
        <dbReference type="Proteomes" id="UP000564378"/>
    </source>
</evidence>
<organism evidence="1 2">
    <name type="scientific">Parasphingopyxis marina</name>
    <dbReference type="NCBI Taxonomy" id="2761622"/>
    <lineage>
        <taxon>Bacteria</taxon>
        <taxon>Pseudomonadati</taxon>
        <taxon>Pseudomonadota</taxon>
        <taxon>Alphaproteobacteria</taxon>
        <taxon>Sphingomonadales</taxon>
        <taxon>Sphingomonadaceae</taxon>
        <taxon>Parasphingopyxis</taxon>
    </lineage>
</organism>
<proteinExistence type="predicted"/>
<dbReference type="AlphaFoldDB" id="A0A842I0I6"/>
<dbReference type="RefSeq" id="WP_185802303.1">
    <property type="nucleotide sequence ID" value="NZ_JACJVJ010000003.1"/>
</dbReference>
<dbReference type="InterPro" id="IPR011200">
    <property type="entry name" value="UCP012608"/>
</dbReference>
<accession>A0A842I0I6</accession>
<protein>
    <submittedName>
        <fullName evidence="1">DUF2332 domain-containing protein</fullName>
    </submittedName>
</protein>
<keyword evidence="2" id="KW-1185">Reference proteome</keyword>
<reference evidence="1 2" key="1">
    <citation type="submission" date="2020-08" db="EMBL/GenBank/DDBJ databases">
        <title>Draft genome sequence of Parasphingopyxis sp. GrpM-11.</title>
        <authorList>
            <person name="Oh J."/>
            <person name="Roh D.-H."/>
        </authorList>
    </citation>
    <scope>NUCLEOTIDE SEQUENCE [LARGE SCALE GENOMIC DNA]</scope>
    <source>
        <strain evidence="1 2">GrpM-11</strain>
    </source>
</reference>
<gene>
    <name evidence="1" type="ORF">H6P80_15385</name>
</gene>
<evidence type="ECO:0000313" key="1">
    <source>
        <dbReference type="EMBL" id="MBC2779006.1"/>
    </source>
</evidence>
<dbReference type="PIRSF" id="PIRSF012608">
    <property type="entry name" value="UCP012608"/>
    <property type="match status" value="1"/>
</dbReference>